<evidence type="ECO:0000259" key="3">
    <source>
        <dbReference type="Pfam" id="PF14606"/>
    </source>
</evidence>
<dbReference type="Gene3D" id="2.60.120.260">
    <property type="entry name" value="Galactose-binding domain-like"/>
    <property type="match status" value="1"/>
</dbReference>
<evidence type="ECO:0000256" key="1">
    <source>
        <dbReference type="SAM" id="SignalP"/>
    </source>
</evidence>
<dbReference type="Pfam" id="PF13472">
    <property type="entry name" value="Lipase_GDSL_2"/>
    <property type="match status" value="1"/>
</dbReference>
<dbReference type="OrthoDB" id="5624617at2"/>
<evidence type="ECO:0000259" key="4">
    <source>
        <dbReference type="Pfam" id="PF14607"/>
    </source>
</evidence>
<dbReference type="RefSeq" id="WP_115831613.1">
    <property type="nucleotide sequence ID" value="NZ_QNUL01000010.1"/>
</dbReference>
<dbReference type="InterPro" id="IPR051532">
    <property type="entry name" value="Ester_Hydrolysis_Enzymes"/>
</dbReference>
<feature type="domain" description="SGNH hydrolase-type esterase N-terminal" evidence="4">
    <location>
        <begin position="27"/>
        <end position="178"/>
    </location>
</feature>
<feature type="domain" description="SGNH hydrolase-type esterase" evidence="3">
    <location>
        <begin position="187"/>
        <end position="372"/>
    </location>
</feature>
<evidence type="ECO:0000313" key="6">
    <source>
        <dbReference type="Proteomes" id="UP000256373"/>
    </source>
</evidence>
<gene>
    <name evidence="5" type="ORF">DSL64_14455</name>
</gene>
<reference evidence="5 6" key="1">
    <citation type="submission" date="2018-07" db="EMBL/GenBank/DDBJ databases">
        <title>Dyadobacter roseus sp. nov., isolated from rose rhizosphere soil.</title>
        <authorList>
            <person name="Chen L."/>
        </authorList>
    </citation>
    <scope>NUCLEOTIDE SEQUENCE [LARGE SCALE GENOMIC DNA]</scope>
    <source>
        <strain evidence="5 6">RS19</strain>
    </source>
</reference>
<dbReference type="EMBL" id="QNUL01000010">
    <property type="protein sequence ID" value="REA60728.1"/>
    <property type="molecule type" value="Genomic_DNA"/>
</dbReference>
<feature type="domain" description="SGNH hydrolase-type esterase" evidence="2">
    <location>
        <begin position="420"/>
        <end position="584"/>
    </location>
</feature>
<protein>
    <submittedName>
        <fullName evidence="5">Acetylhydrolase</fullName>
    </submittedName>
</protein>
<dbReference type="InterPro" id="IPR032740">
    <property type="entry name" value="GxDLY"/>
</dbReference>
<evidence type="ECO:0000313" key="5">
    <source>
        <dbReference type="EMBL" id="REA60728.1"/>
    </source>
</evidence>
<sequence>MPFRILFICFLLLIKSSYSFSQTDSTRWWNPQSAAFTVLEGQAWPKEIKNPYDRLPARAEKDVRKEVWNLSRQSAGLMIRFRSNSSRIKVRYQVNGAHALPHMPATGVSGVDLYAVSSDGDKLWCAGKYAFKDTISYDFQNLNPNDQYHKHGREYRLYLPLYNSVKWLEIGVEQNAEFTALPVRPDKPIVAYGTSIMQGACASRPGMAWTSILSRNMDRQLINLGFSGNGKLEKEVMDLVAEVDAAVYILDCLPNLTIRTEATYNMTAEEVSTRIRNAVYLLKKKHPATPVALAGHPGCTDGNINPTRLKYCEDANRVLIETFAQLKAEGIQDLYMIPSDAFEQGIETMVDGTHPTDLGMMLYAKGYEKHLRSILNEFSGNLVTTIPRTQLRELNNYDWEIRHGEILSLNRTNPPKIVLMGNSITHFWGGTPKGPRAVSDISLLNTFGKSKVTNAGYGWDRIENVLWRVHHGELDGYVANQLFVNIGTNNLQYNTDEEIVAGWEQLIQAIKQRQPTAELWMLGIYPRRNQEDRVSNLNSKLARLCGDQNVRYMNPGKVFLMADGKINESLLSDGLHPNDKGYQLLGAAIKPFVK</sequence>
<feature type="chain" id="PRO_5017556237" evidence="1">
    <location>
        <begin position="22"/>
        <end position="594"/>
    </location>
</feature>
<organism evidence="5 6">
    <name type="scientific">Dyadobacter luteus</name>
    <dbReference type="NCBI Taxonomy" id="2259619"/>
    <lineage>
        <taxon>Bacteria</taxon>
        <taxon>Pseudomonadati</taxon>
        <taxon>Bacteroidota</taxon>
        <taxon>Cytophagia</taxon>
        <taxon>Cytophagales</taxon>
        <taxon>Spirosomataceae</taxon>
        <taxon>Dyadobacter</taxon>
    </lineage>
</organism>
<dbReference type="Gene3D" id="3.40.50.1110">
    <property type="entry name" value="SGNH hydrolase"/>
    <property type="match status" value="2"/>
</dbReference>
<dbReference type="SUPFAM" id="SSF52266">
    <property type="entry name" value="SGNH hydrolase"/>
    <property type="match status" value="2"/>
</dbReference>
<dbReference type="AlphaFoldDB" id="A0A3D8YBF1"/>
<evidence type="ECO:0000259" key="2">
    <source>
        <dbReference type="Pfam" id="PF13472"/>
    </source>
</evidence>
<accession>A0A3D8YBF1</accession>
<comment type="caution">
    <text evidence="5">The sequence shown here is derived from an EMBL/GenBank/DDBJ whole genome shotgun (WGS) entry which is preliminary data.</text>
</comment>
<feature type="signal peptide" evidence="1">
    <location>
        <begin position="1"/>
        <end position="21"/>
    </location>
</feature>
<dbReference type="PANTHER" id="PTHR30383">
    <property type="entry name" value="THIOESTERASE 1/PROTEASE 1/LYSOPHOSPHOLIPASE L1"/>
    <property type="match status" value="1"/>
</dbReference>
<name>A0A3D8YBF1_9BACT</name>
<dbReference type="Proteomes" id="UP000256373">
    <property type="component" value="Unassembled WGS sequence"/>
</dbReference>
<keyword evidence="5" id="KW-0378">Hydrolase</keyword>
<dbReference type="Pfam" id="PF14607">
    <property type="entry name" value="GxDLY"/>
    <property type="match status" value="1"/>
</dbReference>
<dbReference type="GO" id="GO:0004622">
    <property type="term" value="F:phosphatidylcholine lysophospholipase activity"/>
    <property type="evidence" value="ECO:0007669"/>
    <property type="project" value="TreeGrafter"/>
</dbReference>
<dbReference type="InterPro" id="IPR013830">
    <property type="entry name" value="SGNH_hydro"/>
</dbReference>
<dbReference type="InterPro" id="IPR036514">
    <property type="entry name" value="SGNH_hydro_sf"/>
</dbReference>
<keyword evidence="1" id="KW-0732">Signal</keyword>
<proteinExistence type="predicted"/>
<dbReference type="PANTHER" id="PTHR30383:SF5">
    <property type="entry name" value="SGNH HYDROLASE-TYPE ESTERASE DOMAIN-CONTAINING PROTEIN"/>
    <property type="match status" value="1"/>
</dbReference>
<keyword evidence="6" id="KW-1185">Reference proteome</keyword>
<dbReference type="Pfam" id="PF14606">
    <property type="entry name" value="Lipase_GDSL_3"/>
    <property type="match status" value="1"/>
</dbReference>